<organism evidence="2 3">
    <name type="scientific">Euphydryas editha</name>
    <name type="common">Edith's checkerspot</name>
    <dbReference type="NCBI Taxonomy" id="104508"/>
    <lineage>
        <taxon>Eukaryota</taxon>
        <taxon>Metazoa</taxon>
        <taxon>Ecdysozoa</taxon>
        <taxon>Arthropoda</taxon>
        <taxon>Hexapoda</taxon>
        <taxon>Insecta</taxon>
        <taxon>Pterygota</taxon>
        <taxon>Neoptera</taxon>
        <taxon>Endopterygota</taxon>
        <taxon>Lepidoptera</taxon>
        <taxon>Glossata</taxon>
        <taxon>Ditrysia</taxon>
        <taxon>Papilionoidea</taxon>
        <taxon>Nymphalidae</taxon>
        <taxon>Nymphalinae</taxon>
        <taxon>Euphydryas</taxon>
    </lineage>
</organism>
<keyword evidence="1" id="KW-0732">Signal</keyword>
<evidence type="ECO:0000256" key="1">
    <source>
        <dbReference type="SAM" id="SignalP"/>
    </source>
</evidence>
<accession>A0AAU9U215</accession>
<protein>
    <submittedName>
        <fullName evidence="2">Uncharacterized protein</fullName>
    </submittedName>
</protein>
<keyword evidence="3" id="KW-1185">Reference proteome</keyword>
<dbReference type="AlphaFoldDB" id="A0AAU9U215"/>
<feature type="signal peptide" evidence="1">
    <location>
        <begin position="1"/>
        <end position="19"/>
    </location>
</feature>
<comment type="caution">
    <text evidence="2">The sequence shown here is derived from an EMBL/GenBank/DDBJ whole genome shotgun (WGS) entry which is preliminary data.</text>
</comment>
<dbReference type="Proteomes" id="UP001153954">
    <property type="component" value="Unassembled WGS sequence"/>
</dbReference>
<feature type="chain" id="PRO_5043639395" evidence="1">
    <location>
        <begin position="20"/>
        <end position="88"/>
    </location>
</feature>
<evidence type="ECO:0000313" key="2">
    <source>
        <dbReference type="EMBL" id="CAH2093253.1"/>
    </source>
</evidence>
<proteinExistence type="predicted"/>
<gene>
    <name evidence="2" type="ORF">EEDITHA_LOCUS8936</name>
</gene>
<dbReference type="EMBL" id="CAKOGL010000012">
    <property type="protein sequence ID" value="CAH2093253.1"/>
    <property type="molecule type" value="Genomic_DNA"/>
</dbReference>
<name>A0AAU9U215_EUPED</name>
<sequence>MILAKLLLLIFCRFDDEEATAVKRKRRFLVHPRQQRELEGENYNLYKELLDGETQFYKYFRMTKEWFALMENKQFPMSDSSSTIFRHR</sequence>
<evidence type="ECO:0000313" key="3">
    <source>
        <dbReference type="Proteomes" id="UP001153954"/>
    </source>
</evidence>
<reference evidence="2" key="1">
    <citation type="submission" date="2022-03" db="EMBL/GenBank/DDBJ databases">
        <authorList>
            <person name="Tunstrom K."/>
        </authorList>
    </citation>
    <scope>NUCLEOTIDE SEQUENCE</scope>
</reference>